<dbReference type="EMBL" id="LSYS01001584">
    <property type="protein sequence ID" value="OPJ87964.1"/>
    <property type="molecule type" value="Genomic_DNA"/>
</dbReference>
<keyword evidence="3" id="KW-1185">Reference proteome</keyword>
<evidence type="ECO:0000256" key="1">
    <source>
        <dbReference type="SAM" id="MobiDB-lite"/>
    </source>
</evidence>
<feature type="compositionally biased region" description="Polar residues" evidence="1">
    <location>
        <begin position="42"/>
        <end position="69"/>
    </location>
</feature>
<feature type="region of interest" description="Disordered" evidence="1">
    <location>
        <begin position="39"/>
        <end position="75"/>
    </location>
</feature>
<reference evidence="2 3" key="1">
    <citation type="submission" date="2016-02" db="EMBL/GenBank/DDBJ databases">
        <title>Band-tailed pigeon sequencing and assembly.</title>
        <authorList>
            <person name="Soares A.E."/>
            <person name="Novak B.J."/>
            <person name="Rice E.S."/>
            <person name="O'Connell B."/>
            <person name="Chang D."/>
            <person name="Weber S."/>
            <person name="Shapiro B."/>
        </authorList>
    </citation>
    <scope>NUCLEOTIDE SEQUENCE [LARGE SCALE GENOMIC DNA]</scope>
    <source>
        <strain evidence="2">BTP2013</strain>
        <tissue evidence="2">Blood</tissue>
    </source>
</reference>
<dbReference type="Proteomes" id="UP000190648">
    <property type="component" value="Unassembled WGS sequence"/>
</dbReference>
<comment type="caution">
    <text evidence="2">The sequence shown here is derived from an EMBL/GenBank/DDBJ whole genome shotgun (WGS) entry which is preliminary data.</text>
</comment>
<evidence type="ECO:0000313" key="2">
    <source>
        <dbReference type="EMBL" id="OPJ87964.1"/>
    </source>
</evidence>
<name>A0A1V4KU40_PATFA</name>
<accession>A0A1V4KU40</accession>
<gene>
    <name evidence="2" type="ORF">AV530_008020</name>
</gene>
<sequence>MPFPQQEWALIPFPQEAADWTAGLNRLFAAMRCQRRAFLSGKRTSSSTTAQNNPLPSSRSTRCTPGRQNTRVRHR</sequence>
<organism evidence="2 3">
    <name type="scientific">Patagioenas fasciata monilis</name>
    <dbReference type="NCBI Taxonomy" id="372326"/>
    <lineage>
        <taxon>Eukaryota</taxon>
        <taxon>Metazoa</taxon>
        <taxon>Chordata</taxon>
        <taxon>Craniata</taxon>
        <taxon>Vertebrata</taxon>
        <taxon>Euteleostomi</taxon>
        <taxon>Archelosauria</taxon>
        <taxon>Archosauria</taxon>
        <taxon>Dinosauria</taxon>
        <taxon>Saurischia</taxon>
        <taxon>Theropoda</taxon>
        <taxon>Coelurosauria</taxon>
        <taxon>Aves</taxon>
        <taxon>Neognathae</taxon>
        <taxon>Neoaves</taxon>
        <taxon>Columbimorphae</taxon>
        <taxon>Columbiformes</taxon>
        <taxon>Columbidae</taxon>
        <taxon>Patagioenas</taxon>
    </lineage>
</organism>
<dbReference type="AlphaFoldDB" id="A0A1V4KU40"/>
<protein>
    <submittedName>
        <fullName evidence="2">Uncharacterized protein</fullName>
    </submittedName>
</protein>
<evidence type="ECO:0000313" key="3">
    <source>
        <dbReference type="Proteomes" id="UP000190648"/>
    </source>
</evidence>
<proteinExistence type="predicted"/>